<dbReference type="AlphaFoldDB" id="F0SRY7"/>
<name>F0SRY7_RUBBR</name>
<organism evidence="1 2">
    <name type="scientific">Rubinisphaera brasiliensis (strain ATCC 49424 / DSM 5305 / JCM 21570 / IAM 15109 / NBRC 103401 / IFAM 1448)</name>
    <name type="common">Planctomyces brasiliensis</name>
    <dbReference type="NCBI Taxonomy" id="756272"/>
    <lineage>
        <taxon>Bacteria</taxon>
        <taxon>Pseudomonadati</taxon>
        <taxon>Planctomycetota</taxon>
        <taxon>Planctomycetia</taxon>
        <taxon>Planctomycetales</taxon>
        <taxon>Planctomycetaceae</taxon>
        <taxon>Rubinisphaera</taxon>
    </lineage>
</organism>
<keyword evidence="2" id="KW-1185">Reference proteome</keyword>
<accession>F0SRY7</accession>
<gene>
    <name evidence="1" type="ordered locus">Plabr_3735</name>
</gene>
<dbReference type="KEGG" id="pbs:Plabr_3735"/>
<sequence>MMRQLSSPVNRSRCDARLFAGAESVKVRVLCLCVCLACSAISVGAGEKEQTRKLIEWSADEPDTNFIRQHWRSMEQQPFDGFVFRLATPSGEQMMWQMWGGREYQPEEFEHCLGNLQAAEFKKLQDRFIRVNVTPGRVDWFDDVAWAGILENFRIAARIAKQSGCVGLLFDTEQYVFRLFDSEEVLQAYPAELAALKRKVDQRGRQWIRAVNEEFPDIKILMTFGYRAAQAGEEPNFRVGNYELLAPFLDGMLAACDEQTVIIDGWEYAYGYKTAEEFETARKTVKKEALKWTAHARRYHKQFQIAFPVWTDYALKDSPWNETDFSRNFHTPAEFGQRLELAAKYSDEYVWLYSAKPKWWSRENLPEEYRIALQNLYPLTVPNE</sequence>
<dbReference type="eggNOG" id="ENOG503115E">
    <property type="taxonomic scope" value="Bacteria"/>
</dbReference>
<dbReference type="Proteomes" id="UP000006860">
    <property type="component" value="Chromosome"/>
</dbReference>
<evidence type="ECO:0000313" key="1">
    <source>
        <dbReference type="EMBL" id="ADY61325.1"/>
    </source>
</evidence>
<evidence type="ECO:0008006" key="3">
    <source>
        <dbReference type="Google" id="ProtNLM"/>
    </source>
</evidence>
<reference evidence="2" key="1">
    <citation type="submission" date="2011-02" db="EMBL/GenBank/DDBJ databases">
        <title>The complete genome of Planctomyces brasiliensis DSM 5305.</title>
        <authorList>
            <person name="Lucas S."/>
            <person name="Copeland A."/>
            <person name="Lapidus A."/>
            <person name="Bruce D."/>
            <person name="Goodwin L."/>
            <person name="Pitluck S."/>
            <person name="Kyrpides N."/>
            <person name="Mavromatis K."/>
            <person name="Pagani I."/>
            <person name="Ivanova N."/>
            <person name="Ovchinnikova G."/>
            <person name="Lu M."/>
            <person name="Detter J.C."/>
            <person name="Han C."/>
            <person name="Land M."/>
            <person name="Hauser L."/>
            <person name="Markowitz V."/>
            <person name="Cheng J.-F."/>
            <person name="Hugenholtz P."/>
            <person name="Woyke T."/>
            <person name="Wu D."/>
            <person name="Tindall B."/>
            <person name="Pomrenke H.G."/>
            <person name="Brambilla E."/>
            <person name="Klenk H.-P."/>
            <person name="Eisen J.A."/>
        </authorList>
    </citation>
    <scope>NUCLEOTIDE SEQUENCE [LARGE SCALE GENOMIC DNA]</scope>
    <source>
        <strain evidence="2">ATCC 49424 / DSM 5305 / JCM 21570 / NBRC 103401 / IFAM 1448</strain>
    </source>
</reference>
<protein>
    <recommendedName>
        <fullName evidence="3">Glycoside hydrolase family 5 domain-containing protein</fullName>
    </recommendedName>
</protein>
<proteinExistence type="predicted"/>
<dbReference type="EMBL" id="CP002546">
    <property type="protein sequence ID" value="ADY61325.1"/>
    <property type="molecule type" value="Genomic_DNA"/>
</dbReference>
<dbReference type="HOGENOM" id="CLU_626787_0_0_0"/>
<evidence type="ECO:0000313" key="2">
    <source>
        <dbReference type="Proteomes" id="UP000006860"/>
    </source>
</evidence>
<dbReference type="STRING" id="756272.Plabr_3735"/>